<gene>
    <name evidence="1" type="ORF">IPH26_06000</name>
</gene>
<comment type="caution">
    <text evidence="1">The sequence shown here is derived from an EMBL/GenBank/DDBJ whole genome shotgun (WGS) entry which is preliminary data.</text>
</comment>
<evidence type="ECO:0000313" key="1">
    <source>
        <dbReference type="EMBL" id="MBK6972503.1"/>
    </source>
</evidence>
<protein>
    <submittedName>
        <fullName evidence="1">Uncharacterized protein</fullName>
    </submittedName>
</protein>
<proteinExistence type="predicted"/>
<organism evidence="1 2">
    <name type="scientific">Candidatus Methylophosphatis roskildensis</name>
    <dbReference type="NCBI Taxonomy" id="2899263"/>
    <lineage>
        <taxon>Bacteria</taxon>
        <taxon>Pseudomonadati</taxon>
        <taxon>Pseudomonadota</taxon>
        <taxon>Betaproteobacteria</taxon>
        <taxon>Nitrosomonadales</taxon>
        <taxon>Sterolibacteriaceae</taxon>
        <taxon>Candidatus Methylophosphatis</taxon>
    </lineage>
</organism>
<reference evidence="1" key="1">
    <citation type="submission" date="2020-10" db="EMBL/GenBank/DDBJ databases">
        <title>Connecting structure to function with the recovery of over 1000 high-quality activated sludge metagenome-assembled genomes encoding full-length rRNA genes using long-read sequencing.</title>
        <authorList>
            <person name="Singleton C.M."/>
            <person name="Petriglieri F."/>
            <person name="Kristensen J.M."/>
            <person name="Kirkegaard R.H."/>
            <person name="Michaelsen T.Y."/>
            <person name="Andersen M.H."/>
            <person name="Karst S.M."/>
            <person name="Dueholm M.S."/>
            <person name="Nielsen P.H."/>
            <person name="Albertsen M."/>
        </authorList>
    </citation>
    <scope>NUCLEOTIDE SEQUENCE</scope>
    <source>
        <strain evidence="1">Bjer_18-Q3-R1-45_BAT3C.347</strain>
    </source>
</reference>
<accession>A0A9D7HLA9</accession>
<dbReference type="EMBL" id="JADJEV010000003">
    <property type="protein sequence ID" value="MBK6972503.1"/>
    <property type="molecule type" value="Genomic_DNA"/>
</dbReference>
<sequence length="88" mass="9893">MTEETELGADLANVSEGVLGELTKRVQDIDNNYRAVAEKMGQLYMCADENKVASLTRRLDKPMRNASDNEQTFSAILEELRMQANRSP</sequence>
<dbReference type="AlphaFoldDB" id="A0A9D7HLA9"/>
<evidence type="ECO:0000313" key="2">
    <source>
        <dbReference type="Proteomes" id="UP000807785"/>
    </source>
</evidence>
<name>A0A9D7HLA9_9PROT</name>
<dbReference type="Proteomes" id="UP000807785">
    <property type="component" value="Unassembled WGS sequence"/>
</dbReference>